<dbReference type="Proteomes" id="UP000732380">
    <property type="component" value="Unassembled WGS sequence"/>
</dbReference>
<keyword evidence="3" id="KW-1185">Reference proteome</keyword>
<proteinExistence type="predicted"/>
<evidence type="ECO:0000313" key="3">
    <source>
        <dbReference type="Proteomes" id="UP000732380"/>
    </source>
</evidence>
<accession>A0A9P7TU37</accession>
<protein>
    <submittedName>
        <fullName evidence="2">Uncharacterized protein</fullName>
    </submittedName>
</protein>
<sequence length="112" mass="12512">MVSRRKAHAGHRSKKCARPSRKGLGDDERDDAELQRLSTGGWQEAGNYNSNLSKLIWMAQLLIFESVYHYHVNNGEDGITVHEPAQEAVREVFAPGAGHSFRSLAYWAGGFI</sequence>
<evidence type="ECO:0000313" key="2">
    <source>
        <dbReference type="EMBL" id="KAG6106648.1"/>
    </source>
</evidence>
<comment type="caution">
    <text evidence="2">The sequence shown here is derived from an EMBL/GenBank/DDBJ whole genome shotgun (WGS) entry which is preliminary data.</text>
</comment>
<feature type="compositionally biased region" description="Basic residues" evidence="1">
    <location>
        <begin position="1"/>
        <end position="21"/>
    </location>
</feature>
<feature type="region of interest" description="Disordered" evidence="1">
    <location>
        <begin position="1"/>
        <end position="32"/>
    </location>
</feature>
<gene>
    <name evidence="2" type="ORF">E4U13_007342</name>
</gene>
<name>A0A9P7TU37_9HYPO</name>
<reference evidence="2 3" key="1">
    <citation type="journal article" date="2020" name="bioRxiv">
        <title>Whole genome comparisons of ergot fungi reveals the divergence and evolution of species within the genus Claviceps are the result of varying mechanisms driving genome evolution and host range expansion.</title>
        <authorList>
            <person name="Wyka S.A."/>
            <person name="Mondo S.J."/>
            <person name="Liu M."/>
            <person name="Dettman J."/>
            <person name="Nalam V."/>
            <person name="Broders K.D."/>
        </authorList>
    </citation>
    <scope>NUCLEOTIDE SEQUENCE [LARGE SCALE GENOMIC DNA]</scope>
    <source>
        <strain evidence="2 3">LM576</strain>
    </source>
</reference>
<dbReference type="EMBL" id="SRQM01000709">
    <property type="protein sequence ID" value="KAG6106648.1"/>
    <property type="molecule type" value="Genomic_DNA"/>
</dbReference>
<organism evidence="2 3">
    <name type="scientific">Claviceps humidiphila</name>
    <dbReference type="NCBI Taxonomy" id="1294629"/>
    <lineage>
        <taxon>Eukaryota</taxon>
        <taxon>Fungi</taxon>
        <taxon>Dikarya</taxon>
        <taxon>Ascomycota</taxon>
        <taxon>Pezizomycotina</taxon>
        <taxon>Sordariomycetes</taxon>
        <taxon>Hypocreomycetidae</taxon>
        <taxon>Hypocreales</taxon>
        <taxon>Clavicipitaceae</taxon>
        <taxon>Claviceps</taxon>
    </lineage>
</organism>
<evidence type="ECO:0000256" key="1">
    <source>
        <dbReference type="SAM" id="MobiDB-lite"/>
    </source>
</evidence>
<dbReference type="AlphaFoldDB" id="A0A9P7TU37"/>